<evidence type="ECO:0000256" key="6">
    <source>
        <dbReference type="ARBA" id="ARBA00022723"/>
    </source>
</evidence>
<dbReference type="CDD" id="cd03124">
    <property type="entry name" value="alpha_CA_prokaryotic_like"/>
    <property type="match status" value="1"/>
</dbReference>
<keyword evidence="10" id="KW-0732">Signal</keyword>
<gene>
    <name evidence="12" type="ORF">SAMN05421880_11733</name>
</gene>
<evidence type="ECO:0000256" key="1">
    <source>
        <dbReference type="ARBA" id="ARBA00001947"/>
    </source>
</evidence>
<dbReference type="Proteomes" id="UP000199561">
    <property type="component" value="Unassembled WGS sequence"/>
</dbReference>
<keyword evidence="13" id="KW-1185">Reference proteome</keyword>
<dbReference type="STRING" id="52442.SAMN05421880_11733"/>
<evidence type="ECO:0000313" key="12">
    <source>
        <dbReference type="EMBL" id="SFM46175.1"/>
    </source>
</evidence>
<dbReference type="InterPro" id="IPR023561">
    <property type="entry name" value="Carbonic_anhydrase_a-class"/>
</dbReference>
<comment type="catalytic activity">
    <reaction evidence="9 10">
        <text>hydrogencarbonate + H(+) = CO2 + H2O</text>
        <dbReference type="Rhea" id="RHEA:10748"/>
        <dbReference type="ChEBI" id="CHEBI:15377"/>
        <dbReference type="ChEBI" id="CHEBI:15378"/>
        <dbReference type="ChEBI" id="CHEBI:16526"/>
        <dbReference type="ChEBI" id="CHEBI:17544"/>
        <dbReference type="EC" id="4.2.1.1"/>
    </reaction>
</comment>
<dbReference type="PANTHER" id="PTHR18952">
    <property type="entry name" value="CARBONIC ANHYDRASE"/>
    <property type="match status" value="1"/>
</dbReference>
<dbReference type="Gene3D" id="3.10.200.10">
    <property type="entry name" value="Alpha carbonic anhydrase"/>
    <property type="match status" value="1"/>
</dbReference>
<dbReference type="PROSITE" id="PS51144">
    <property type="entry name" value="ALPHA_CA_2"/>
    <property type="match status" value="1"/>
</dbReference>
<evidence type="ECO:0000256" key="4">
    <source>
        <dbReference type="ARBA" id="ARBA00012925"/>
    </source>
</evidence>
<dbReference type="PANTHER" id="PTHR18952:SF265">
    <property type="entry name" value="CARBONIC ANHYDRASE"/>
    <property type="match status" value="1"/>
</dbReference>
<dbReference type="SMART" id="SM01057">
    <property type="entry name" value="Carb_anhydrase"/>
    <property type="match status" value="1"/>
</dbReference>
<dbReference type="EC" id="4.2.1.1" evidence="4 10"/>
<dbReference type="Pfam" id="PF00194">
    <property type="entry name" value="Carb_anhydrase"/>
    <property type="match status" value="1"/>
</dbReference>
<dbReference type="GO" id="GO:0004089">
    <property type="term" value="F:carbonate dehydratase activity"/>
    <property type="evidence" value="ECO:0007669"/>
    <property type="project" value="UniProtKB-UniRule"/>
</dbReference>
<comment type="cofactor">
    <cofactor evidence="1 10">
        <name>Zn(2+)</name>
        <dbReference type="ChEBI" id="CHEBI:29105"/>
    </cofactor>
</comment>
<dbReference type="AlphaFoldDB" id="A0A1I4R245"/>
<protein>
    <recommendedName>
        <fullName evidence="5 10">Carbonic anhydrase</fullName>
        <ecNumber evidence="4 10">4.2.1.1</ecNumber>
    </recommendedName>
</protein>
<feature type="chain" id="PRO_5025093866" description="Carbonic anhydrase" evidence="10">
    <location>
        <begin position="24"/>
        <end position="261"/>
    </location>
</feature>
<dbReference type="InterPro" id="IPR018338">
    <property type="entry name" value="Carbonic_anhydrase_a-class_CS"/>
</dbReference>
<dbReference type="InterPro" id="IPR001148">
    <property type="entry name" value="CA_dom"/>
</dbReference>
<evidence type="ECO:0000259" key="11">
    <source>
        <dbReference type="PROSITE" id="PS51144"/>
    </source>
</evidence>
<comment type="similarity">
    <text evidence="3 10">Belongs to the alpha-carbonic anhydrase family.</text>
</comment>
<organism evidence="12 13">
    <name type="scientific">Nitrosomonas nitrosa</name>
    <dbReference type="NCBI Taxonomy" id="52442"/>
    <lineage>
        <taxon>Bacteria</taxon>
        <taxon>Pseudomonadati</taxon>
        <taxon>Pseudomonadota</taxon>
        <taxon>Betaproteobacteria</taxon>
        <taxon>Nitrosomonadales</taxon>
        <taxon>Nitrosomonadaceae</taxon>
        <taxon>Nitrosomonas</taxon>
    </lineage>
</organism>
<reference evidence="12 13" key="1">
    <citation type="submission" date="2016-10" db="EMBL/GenBank/DDBJ databases">
        <authorList>
            <person name="de Groot N.N."/>
        </authorList>
    </citation>
    <scope>NUCLEOTIDE SEQUENCE [LARGE SCALE GENOMIC DNA]</scope>
    <source>
        <strain evidence="12 13">Nm146</strain>
    </source>
</reference>
<dbReference type="SUPFAM" id="SSF51069">
    <property type="entry name" value="Carbonic anhydrase"/>
    <property type="match status" value="1"/>
</dbReference>
<evidence type="ECO:0000256" key="2">
    <source>
        <dbReference type="ARBA" id="ARBA00002904"/>
    </source>
</evidence>
<accession>A0A1I4R245</accession>
<dbReference type="InterPro" id="IPR041891">
    <property type="entry name" value="Alpha_CA_prokaryot-like"/>
</dbReference>
<evidence type="ECO:0000256" key="9">
    <source>
        <dbReference type="ARBA" id="ARBA00048348"/>
    </source>
</evidence>
<keyword evidence="8 10" id="KW-0456">Lyase</keyword>
<sequence>MKIKTIFTGTIASCLFAVTTLMAAEAVEWSYHEQEEWGAIHDPSQTVAPHMYPYAVCGLGQHQSPVDLASANPSRLLNKLKIRYPADTVNFYNSGHGVQVNFSEGYQGQLLIGGEAYPLIQFHFHEPSEHVIGDRTFPAELHFVHVRDDGKIAVLGVLIEIGQENEVFQTVLDNTPYTGKDSNQNPSASINPVLLLPRDKRHFYTLAGSLTTPPCSEGVNWYVLANPISISEAQLAQLKSFYSDNARLPQDLNNRVVAETP</sequence>
<dbReference type="RefSeq" id="WP_090669471.1">
    <property type="nucleotide sequence ID" value="NZ_FOUF01000017.1"/>
</dbReference>
<evidence type="ECO:0000256" key="10">
    <source>
        <dbReference type="RuleBase" id="RU367011"/>
    </source>
</evidence>
<evidence type="ECO:0000256" key="7">
    <source>
        <dbReference type="ARBA" id="ARBA00022833"/>
    </source>
</evidence>
<evidence type="ECO:0000256" key="3">
    <source>
        <dbReference type="ARBA" id="ARBA00010718"/>
    </source>
</evidence>
<dbReference type="GO" id="GO:0008270">
    <property type="term" value="F:zinc ion binding"/>
    <property type="evidence" value="ECO:0007669"/>
    <property type="project" value="UniProtKB-UniRule"/>
</dbReference>
<keyword evidence="7 10" id="KW-0862">Zinc</keyword>
<dbReference type="PROSITE" id="PS00162">
    <property type="entry name" value="ALPHA_CA_1"/>
    <property type="match status" value="1"/>
</dbReference>
<feature type="domain" description="Alpha-carbonic anhydrase" evidence="11">
    <location>
        <begin position="27"/>
        <end position="261"/>
    </location>
</feature>
<dbReference type="EMBL" id="FOUF01000017">
    <property type="protein sequence ID" value="SFM46175.1"/>
    <property type="molecule type" value="Genomic_DNA"/>
</dbReference>
<evidence type="ECO:0000313" key="13">
    <source>
        <dbReference type="Proteomes" id="UP000199561"/>
    </source>
</evidence>
<keyword evidence="6 10" id="KW-0479">Metal-binding</keyword>
<dbReference type="InterPro" id="IPR036398">
    <property type="entry name" value="CA_dom_sf"/>
</dbReference>
<proteinExistence type="inferred from homology"/>
<comment type="function">
    <text evidence="2 10">Reversible hydration of carbon dioxide.</text>
</comment>
<name>A0A1I4R245_9PROT</name>
<feature type="signal peptide" evidence="10">
    <location>
        <begin position="1"/>
        <end position="23"/>
    </location>
</feature>
<evidence type="ECO:0000256" key="5">
    <source>
        <dbReference type="ARBA" id="ARBA00014628"/>
    </source>
</evidence>
<evidence type="ECO:0000256" key="8">
    <source>
        <dbReference type="ARBA" id="ARBA00023239"/>
    </source>
</evidence>